<evidence type="ECO:0000256" key="1">
    <source>
        <dbReference type="ARBA" id="ARBA00008308"/>
    </source>
</evidence>
<sequence>MFYALFYCKESNKLSKPLSFSFLTQAMLLSPLAERNWEDVCSVLEEVLEDQSDRELFALELGSGTGQHVIHFARKIPFITWQPSDIKEEFLDSIRAYIVAAKVTNVRQPIHLDASEPWDKWAGLTHNSCDVVVAINLLQYSSFTTAQVNVFIYVACYYMLTHLKIVLISNQFQTYILLFYCAYHQGLFIGAGQILKEDGILIIYGAYAMNGMITPSCNEDLDAEIKKMNPEWGLPDIDVLRQLAFGNRLRMERIIEMEDYKKCLIFRRL</sequence>
<organism evidence="2 3">
    <name type="scientific">Gadus morhua</name>
    <name type="common">Atlantic cod</name>
    <dbReference type="NCBI Taxonomy" id="8049"/>
    <lineage>
        <taxon>Eukaryota</taxon>
        <taxon>Metazoa</taxon>
        <taxon>Chordata</taxon>
        <taxon>Craniata</taxon>
        <taxon>Vertebrata</taxon>
        <taxon>Euteleostomi</taxon>
        <taxon>Actinopterygii</taxon>
        <taxon>Neopterygii</taxon>
        <taxon>Teleostei</taxon>
        <taxon>Neoteleostei</taxon>
        <taxon>Acanthomorphata</taxon>
        <taxon>Zeiogadaria</taxon>
        <taxon>Gadariae</taxon>
        <taxon>Gadiformes</taxon>
        <taxon>Gadoidei</taxon>
        <taxon>Gadidae</taxon>
        <taxon>Gadus</taxon>
    </lineage>
</organism>
<protein>
    <submittedName>
        <fullName evidence="2">Zgc:103625</fullName>
    </submittedName>
</protein>
<dbReference type="Gene3D" id="3.40.50.150">
    <property type="entry name" value="Vaccinia Virus protein VP39"/>
    <property type="match status" value="1"/>
</dbReference>
<dbReference type="GeneTree" id="ENSGT00390000010750"/>
<dbReference type="Ensembl" id="ENSGMOT00000074385.1">
    <property type="protein sequence ID" value="ENSGMOP00000064529.1"/>
    <property type="gene ID" value="ENSGMOG00000008215.2"/>
</dbReference>
<name>A0A8C5CRG9_GADMO</name>
<comment type="similarity">
    <text evidence="1">Belongs to the UPF0585 family.</text>
</comment>
<dbReference type="PANTHER" id="PTHR20974">
    <property type="entry name" value="UPF0585 PROTEIN CG18661"/>
    <property type="match status" value="1"/>
</dbReference>
<dbReference type="InterPro" id="IPR029063">
    <property type="entry name" value="SAM-dependent_MTases_sf"/>
</dbReference>
<dbReference type="InterPro" id="IPR010342">
    <property type="entry name" value="DUF938"/>
</dbReference>
<dbReference type="Pfam" id="PF06080">
    <property type="entry name" value="DUF938"/>
    <property type="match status" value="2"/>
</dbReference>
<dbReference type="Proteomes" id="UP000694546">
    <property type="component" value="Chromosome 2"/>
</dbReference>
<dbReference type="SUPFAM" id="SSF53335">
    <property type="entry name" value="S-adenosyl-L-methionine-dependent methyltransferases"/>
    <property type="match status" value="1"/>
</dbReference>
<accession>A0A8C5CRG9</accession>
<proteinExistence type="inferred from homology"/>
<dbReference type="PANTHER" id="PTHR20974:SF1">
    <property type="entry name" value="METHYLTRANSFERASE-LIKE 26 B"/>
    <property type="match status" value="1"/>
</dbReference>
<dbReference type="OMA" id="DYYKCLI"/>
<reference evidence="2" key="2">
    <citation type="submission" date="2025-09" db="UniProtKB">
        <authorList>
            <consortium name="Ensembl"/>
        </authorList>
    </citation>
    <scope>IDENTIFICATION</scope>
</reference>
<evidence type="ECO:0000313" key="3">
    <source>
        <dbReference type="Proteomes" id="UP000694546"/>
    </source>
</evidence>
<keyword evidence="3" id="KW-1185">Reference proteome</keyword>
<reference evidence="2" key="1">
    <citation type="submission" date="2025-08" db="UniProtKB">
        <authorList>
            <consortium name="Ensembl"/>
        </authorList>
    </citation>
    <scope>IDENTIFICATION</scope>
</reference>
<dbReference type="AlphaFoldDB" id="A0A8C5CRG9"/>
<evidence type="ECO:0000313" key="2">
    <source>
        <dbReference type="Ensembl" id="ENSGMOP00000064529.1"/>
    </source>
</evidence>